<dbReference type="Gene3D" id="1.20.1250.20">
    <property type="entry name" value="MFS general substrate transporter like domains"/>
    <property type="match status" value="2"/>
</dbReference>
<dbReference type="CDD" id="cd17360">
    <property type="entry name" value="MFS_HMIT_like"/>
    <property type="match status" value="1"/>
</dbReference>
<dbReference type="InterPro" id="IPR020846">
    <property type="entry name" value="MFS_dom"/>
</dbReference>
<reference evidence="11" key="2">
    <citation type="submission" date="2025-09" db="UniProtKB">
        <authorList>
            <consortium name="Ensembl"/>
        </authorList>
    </citation>
    <scope>IDENTIFICATION</scope>
</reference>
<accession>A0A8C4ND33</accession>
<dbReference type="Ensembl" id="ENSEBUT00000005246.1">
    <property type="protein sequence ID" value="ENSEBUP00000004808.1"/>
    <property type="gene ID" value="ENSEBUG00000003317.1"/>
</dbReference>
<dbReference type="InterPro" id="IPR005829">
    <property type="entry name" value="Sugar_transporter_CS"/>
</dbReference>
<dbReference type="InterPro" id="IPR050814">
    <property type="entry name" value="Myo-inositol_Transporter"/>
</dbReference>
<dbReference type="GO" id="GO:0016324">
    <property type="term" value="C:apical plasma membrane"/>
    <property type="evidence" value="ECO:0007669"/>
    <property type="project" value="TreeGrafter"/>
</dbReference>
<dbReference type="AlphaFoldDB" id="A0A8C4ND33"/>
<name>A0A8C4ND33_EPTBU</name>
<evidence type="ECO:0000256" key="9">
    <source>
        <dbReference type="SAM" id="Phobius"/>
    </source>
</evidence>
<evidence type="ECO:0000256" key="2">
    <source>
        <dbReference type="ARBA" id="ARBA00010992"/>
    </source>
</evidence>
<feature type="domain" description="Major facilitator superfamily (MFS) profile" evidence="10">
    <location>
        <begin position="46"/>
        <end position="575"/>
    </location>
</feature>
<feature type="transmembrane region" description="Helical" evidence="9">
    <location>
        <begin position="307"/>
        <end position="330"/>
    </location>
</feature>
<dbReference type="NCBIfam" id="TIGR00879">
    <property type="entry name" value="SP"/>
    <property type="match status" value="1"/>
</dbReference>
<evidence type="ECO:0000259" key="10">
    <source>
        <dbReference type="PROSITE" id="PS50850"/>
    </source>
</evidence>
<dbReference type="InterPro" id="IPR036259">
    <property type="entry name" value="MFS_trans_sf"/>
</dbReference>
<keyword evidence="4 9" id="KW-0812">Transmembrane</keyword>
<dbReference type="Proteomes" id="UP000694388">
    <property type="component" value="Unplaced"/>
</dbReference>
<evidence type="ECO:0000256" key="1">
    <source>
        <dbReference type="ARBA" id="ARBA00004141"/>
    </source>
</evidence>
<dbReference type="InterPro" id="IPR005828">
    <property type="entry name" value="MFS_sugar_transport-like"/>
</dbReference>
<feature type="transmembrane region" description="Helical" evidence="9">
    <location>
        <begin position="79"/>
        <end position="106"/>
    </location>
</feature>
<keyword evidence="12" id="KW-1185">Reference proteome</keyword>
<feature type="transmembrane region" description="Helical" evidence="9">
    <location>
        <begin position="39"/>
        <end position="59"/>
    </location>
</feature>
<dbReference type="FunFam" id="1.20.1250.20:FF:000177">
    <property type="entry name" value="proton myo-inositol cotransporter isoform X1"/>
    <property type="match status" value="1"/>
</dbReference>
<evidence type="ECO:0000313" key="11">
    <source>
        <dbReference type="Ensembl" id="ENSEBUP00000004808.1"/>
    </source>
</evidence>
<keyword evidence="6 9" id="KW-0472">Membrane</keyword>
<evidence type="ECO:0000256" key="3">
    <source>
        <dbReference type="ARBA" id="ARBA00022448"/>
    </source>
</evidence>
<reference evidence="11" key="1">
    <citation type="submission" date="2025-08" db="UniProtKB">
        <authorList>
            <consortium name="Ensembl"/>
        </authorList>
    </citation>
    <scope>IDENTIFICATION</scope>
</reference>
<comment type="subcellular location">
    <subcellularLocation>
        <location evidence="1">Membrane</location>
        <topology evidence="1">Multi-pass membrane protein</topology>
    </subcellularLocation>
</comment>
<dbReference type="SUPFAM" id="SSF103473">
    <property type="entry name" value="MFS general substrate transporter"/>
    <property type="match status" value="2"/>
</dbReference>
<evidence type="ECO:0000313" key="12">
    <source>
        <dbReference type="Proteomes" id="UP000694388"/>
    </source>
</evidence>
<comment type="similarity">
    <text evidence="2 7">Belongs to the major facilitator superfamily. Sugar transporter (TC 2.A.1.1) family.</text>
</comment>
<dbReference type="PROSITE" id="PS50850">
    <property type="entry name" value="MFS"/>
    <property type="match status" value="1"/>
</dbReference>
<feature type="transmembrane region" description="Helical" evidence="9">
    <location>
        <begin position="113"/>
        <end position="133"/>
    </location>
</feature>
<evidence type="ECO:0000256" key="4">
    <source>
        <dbReference type="ARBA" id="ARBA00022692"/>
    </source>
</evidence>
<keyword evidence="3 7" id="KW-0813">Transport</keyword>
<feature type="transmembrane region" description="Helical" evidence="9">
    <location>
        <begin position="200"/>
        <end position="222"/>
    </location>
</feature>
<feature type="transmembrane region" description="Helical" evidence="9">
    <location>
        <begin position="523"/>
        <end position="543"/>
    </location>
</feature>
<evidence type="ECO:0000256" key="8">
    <source>
        <dbReference type="SAM" id="MobiDB-lite"/>
    </source>
</evidence>
<feature type="region of interest" description="Disordered" evidence="8">
    <location>
        <begin position="1"/>
        <end position="35"/>
    </location>
</feature>
<dbReference type="PROSITE" id="PS00216">
    <property type="entry name" value="SUGAR_TRANSPORT_1"/>
    <property type="match status" value="2"/>
</dbReference>
<feature type="transmembrane region" description="Helical" evidence="9">
    <location>
        <begin position="139"/>
        <end position="160"/>
    </location>
</feature>
<evidence type="ECO:0000256" key="7">
    <source>
        <dbReference type="RuleBase" id="RU003346"/>
    </source>
</evidence>
<dbReference type="PANTHER" id="PTHR48020:SF12">
    <property type="entry name" value="PROTON MYO-INOSITOL COTRANSPORTER"/>
    <property type="match status" value="1"/>
</dbReference>
<evidence type="ECO:0000256" key="5">
    <source>
        <dbReference type="ARBA" id="ARBA00022989"/>
    </source>
</evidence>
<feature type="transmembrane region" description="Helical" evidence="9">
    <location>
        <begin position="172"/>
        <end position="194"/>
    </location>
</feature>
<dbReference type="GO" id="GO:0005366">
    <property type="term" value="F:myo-inositol:proton symporter activity"/>
    <property type="evidence" value="ECO:0007669"/>
    <property type="project" value="TreeGrafter"/>
</dbReference>
<protein>
    <submittedName>
        <fullName evidence="11">Solute carrier family 2 member 13b</fullName>
    </submittedName>
</protein>
<proteinExistence type="inferred from homology"/>
<sequence>MSSILRSRRLDDERTPVWRPDDLESPSRSRPNNDHQQPCTGFVLVLTIFAAVGGFLFGYDTGVVSGAMLLLRRRFALTPLWQELVVTATVGAAAFAALLSGLVGIADILGRRMVILVSAAVFAGGSVLLASSGNREMLLLGRVVVGLGIGMASVTVPVYIAESSPPTLRGRLVTVNTLFITGGQFCASVVDGAFSNITDGWRYMLGLAVIPAVIQFIGFLFLPESPRWLAKHGRLEDARLVLTNIIGSDTASGVSQSASSDTELDEPPLGLVEMEMQSIQASLDTEKAESHSKVLSEMLRHMPTRRALILGCSFQIIQQFCGINTVMYYSATIIQMAGVRDNSRAIWIAAGVAFTNFLGSIIGVWLVERVGRRVLTLTSLIGTLFGLMVLGGAFLFAALTSPPVSFSTPLAAAPCSQYKICDPCMQDPVCGFCYSLNVSMVVLGSCDPAKVDGSEGAISGRCSNGTENNFYYWAYNYCPTPYAWLAVLGMVMYLLAFAPGMGTMPWTVNAEIYPLWARGTGNSASATVNWLSNVVVSLTFLHLAEYLKYFGVFFLYLGLSFLGFIFLALTLPETRGRSLEEVQQLFSTSLYSCTRKQEGSNSEGSQVAYSHLPGVDWDTL</sequence>
<dbReference type="PROSITE" id="PS00217">
    <property type="entry name" value="SUGAR_TRANSPORT_2"/>
    <property type="match status" value="1"/>
</dbReference>
<dbReference type="GeneTree" id="ENSGT00940000155870"/>
<feature type="transmembrane region" description="Helical" evidence="9">
    <location>
        <begin position="345"/>
        <end position="367"/>
    </location>
</feature>
<feature type="transmembrane region" description="Helical" evidence="9">
    <location>
        <begin position="549"/>
        <end position="569"/>
    </location>
</feature>
<dbReference type="Pfam" id="PF00083">
    <property type="entry name" value="Sugar_tr"/>
    <property type="match status" value="2"/>
</dbReference>
<keyword evidence="5 9" id="KW-1133">Transmembrane helix</keyword>
<organism evidence="11 12">
    <name type="scientific">Eptatretus burgeri</name>
    <name type="common">Inshore hagfish</name>
    <dbReference type="NCBI Taxonomy" id="7764"/>
    <lineage>
        <taxon>Eukaryota</taxon>
        <taxon>Metazoa</taxon>
        <taxon>Chordata</taxon>
        <taxon>Craniata</taxon>
        <taxon>Vertebrata</taxon>
        <taxon>Cyclostomata</taxon>
        <taxon>Myxini</taxon>
        <taxon>Myxiniformes</taxon>
        <taxon>Myxinidae</taxon>
        <taxon>Eptatretinae</taxon>
        <taxon>Eptatretus</taxon>
    </lineage>
</organism>
<dbReference type="PRINTS" id="PR00171">
    <property type="entry name" value="SUGRTRNSPORT"/>
</dbReference>
<feature type="compositionally biased region" description="Basic and acidic residues" evidence="8">
    <location>
        <begin position="8"/>
        <end position="33"/>
    </location>
</feature>
<feature type="transmembrane region" description="Helical" evidence="9">
    <location>
        <begin position="482"/>
        <end position="502"/>
    </location>
</feature>
<dbReference type="InterPro" id="IPR003663">
    <property type="entry name" value="Sugar/inositol_transpt"/>
</dbReference>
<feature type="transmembrane region" description="Helical" evidence="9">
    <location>
        <begin position="374"/>
        <end position="399"/>
    </location>
</feature>
<dbReference type="PANTHER" id="PTHR48020">
    <property type="entry name" value="PROTON MYO-INOSITOL COTRANSPORTER"/>
    <property type="match status" value="1"/>
</dbReference>
<evidence type="ECO:0000256" key="6">
    <source>
        <dbReference type="ARBA" id="ARBA00023136"/>
    </source>
</evidence>